<gene>
    <name evidence="2" type="ORF">HSR6_0362</name>
</gene>
<name>A0A1J1A9M8_9EURY</name>
<dbReference type="PANTHER" id="PTHR12994:SF17">
    <property type="entry name" value="LD30995P"/>
    <property type="match status" value="1"/>
</dbReference>
<proteinExistence type="predicted"/>
<protein>
    <submittedName>
        <fullName evidence="2">Dipeptidase</fullName>
    </submittedName>
</protein>
<dbReference type="EMBL" id="CP016804">
    <property type="protein sequence ID" value="APE94828.1"/>
    <property type="molecule type" value="Genomic_DNA"/>
</dbReference>
<dbReference type="PANTHER" id="PTHR12994">
    <property type="entry name" value="SECERNIN"/>
    <property type="match status" value="1"/>
</dbReference>
<organism evidence="2 3">
    <name type="scientific">Halodesulfurarchaeum formicicum</name>
    <dbReference type="NCBI Taxonomy" id="1873524"/>
    <lineage>
        <taxon>Archaea</taxon>
        <taxon>Methanobacteriati</taxon>
        <taxon>Methanobacteriota</taxon>
        <taxon>Stenosarchaea group</taxon>
        <taxon>Halobacteria</taxon>
        <taxon>Halobacteriales</taxon>
        <taxon>Halobacteriaceae</taxon>
        <taxon>Halodesulfurarchaeum</taxon>
    </lineage>
</organism>
<dbReference type="OrthoDB" id="350559at2157"/>
<accession>A0A1J1A9M8</accession>
<sequence length="626" mass="68996">MKGPPLTRRNFGSLVAAGITLPSIAGAASGQSDTTGQEAKIDDRAGGTEIHTPEKSMGIYVGSDLTEDGSTILAGFGHEPSSHWLEIVPHQEHDSDATWTVGVTENADIPGELTEIPQAEETYKYISSMYSFYAGFPPPLTNGGLNEQGVAARDIWSPSRPELVEMAEAEAPQTGPQYSDLAKAAMERASTAKEAVEIVGGLMDEHGYSTYGGNSHLFADEDEGWVFINFAHPDGDLWAAERLGSDEVRVSYPGYIQEFPVEHEDDPDYMGSEKLVSFAKGQGWWDGEGDTLNLLEVYGAGQFPAEADEYFYPEFYQGARSPPDREQDLRDMSPVSLEDALVWIRDPRWSTDFQGYGQVAHIRPDTREELQTLWTTVTSSAGTPFVPIPIATEEVPLEFEQHRYMTADAASNFLDKNWQHQEATRYATREFKRLLYLTAEHPEEFYTDVTGAIEGFEQDLLAERDEIESEAISHYESGEDQKARDLITENVRTRLLESLSLGMELADEVQATTREEFGFRRPERQEAPGETAPGTSQPMAEGGWGDMVYVYDDATHEFPREHGSFTESESTETPTTTEQEATSTETPTETDTATTETDAPGFTALTAGAGAGAAGYLLKRHVDSDD</sequence>
<feature type="region of interest" description="Disordered" evidence="1">
    <location>
        <begin position="559"/>
        <end position="611"/>
    </location>
</feature>
<dbReference type="GeneID" id="30416888"/>
<dbReference type="RefSeq" id="WP_083426075.1">
    <property type="nucleotide sequence ID" value="NZ_CP016804.1"/>
</dbReference>
<feature type="compositionally biased region" description="Low complexity" evidence="1">
    <location>
        <begin position="566"/>
        <end position="600"/>
    </location>
</feature>
<evidence type="ECO:0000313" key="3">
    <source>
        <dbReference type="Proteomes" id="UP000186165"/>
    </source>
</evidence>
<dbReference type="Pfam" id="PF03577">
    <property type="entry name" value="Peptidase_C69"/>
    <property type="match status" value="1"/>
</dbReference>
<dbReference type="AlphaFoldDB" id="A0A1J1A9M8"/>
<dbReference type="GO" id="GO:0006508">
    <property type="term" value="P:proteolysis"/>
    <property type="evidence" value="ECO:0007669"/>
    <property type="project" value="InterPro"/>
</dbReference>
<keyword evidence="3" id="KW-1185">Reference proteome</keyword>
<feature type="region of interest" description="Disordered" evidence="1">
    <location>
        <begin position="514"/>
        <end position="543"/>
    </location>
</feature>
<reference evidence="3" key="1">
    <citation type="submission" date="2016-08" db="EMBL/GenBank/DDBJ databases">
        <title>Discovery of first anaerobic lithoheterotrophic haloarchae widely represented in hypersaline habitats.</title>
        <authorList>
            <person name="Sorokin D.Y."/>
            <person name="Kublanov I.V."/>
            <person name="Roman P."/>
            <person name="Sinninghe Damste J.S."/>
            <person name="Golyshin P.N."/>
            <person name="Rojo D."/>
            <person name="Ciordia S."/>
            <person name="Mena Md.C."/>
            <person name="Ferrer M."/>
            <person name="Smedile F."/>
            <person name="Messina E."/>
            <person name="La Cono V."/>
            <person name="Yakimov M.M."/>
        </authorList>
    </citation>
    <scope>NUCLEOTIDE SEQUENCE [LARGE SCALE GENOMIC DNA]</scope>
    <source>
        <strain evidence="3">HSR6</strain>
    </source>
</reference>
<dbReference type="Proteomes" id="UP000186165">
    <property type="component" value="Chromosome"/>
</dbReference>
<feature type="compositionally biased region" description="Basic and acidic residues" evidence="1">
    <location>
        <begin position="514"/>
        <end position="527"/>
    </location>
</feature>
<dbReference type="KEGG" id="hhsr:HSR6_0362"/>
<dbReference type="InterPro" id="IPR005322">
    <property type="entry name" value="Peptidase_C69"/>
</dbReference>
<evidence type="ECO:0000256" key="1">
    <source>
        <dbReference type="SAM" id="MobiDB-lite"/>
    </source>
</evidence>
<dbReference type="GO" id="GO:0016805">
    <property type="term" value="F:dipeptidase activity"/>
    <property type="evidence" value="ECO:0007669"/>
    <property type="project" value="InterPro"/>
</dbReference>
<evidence type="ECO:0000313" key="2">
    <source>
        <dbReference type="EMBL" id="APE94828.1"/>
    </source>
</evidence>
<dbReference type="GO" id="GO:0070004">
    <property type="term" value="F:cysteine-type exopeptidase activity"/>
    <property type="evidence" value="ECO:0007669"/>
    <property type="project" value="InterPro"/>
</dbReference>